<evidence type="ECO:0000256" key="3">
    <source>
        <dbReference type="ARBA" id="ARBA00022643"/>
    </source>
</evidence>
<evidence type="ECO:0000256" key="15">
    <source>
        <dbReference type="SAM" id="MobiDB-lite"/>
    </source>
</evidence>
<keyword evidence="3 14" id="KW-0288">FMN</keyword>
<dbReference type="InterPro" id="IPR035587">
    <property type="entry name" value="DUS-like_FMN-bd"/>
</dbReference>
<keyword evidence="4 14" id="KW-0819">tRNA processing</keyword>
<keyword evidence="13 14" id="KW-0479">Metal-binding</keyword>
<feature type="compositionally biased region" description="Basic residues" evidence="15">
    <location>
        <begin position="30"/>
        <end position="39"/>
    </location>
</feature>
<dbReference type="Pfam" id="PF01207">
    <property type="entry name" value="Dus"/>
    <property type="match status" value="1"/>
</dbReference>
<dbReference type="InterPro" id="IPR000571">
    <property type="entry name" value="Znf_CCCH"/>
</dbReference>
<gene>
    <name evidence="17" type="ORF">PCAL00307_LOCUS7562</name>
    <name evidence="18" type="ORF">PECAL_4P22200</name>
</gene>
<dbReference type="EC" id="1.3.1.-" evidence="14"/>
<dbReference type="InterPro" id="IPR013785">
    <property type="entry name" value="Aldolase_TIM"/>
</dbReference>
<dbReference type="GO" id="GO:0050660">
    <property type="term" value="F:flavin adenine dinucleotide binding"/>
    <property type="evidence" value="ECO:0007669"/>
    <property type="project" value="UniProtKB-UniRule"/>
</dbReference>
<evidence type="ECO:0000313" key="18">
    <source>
        <dbReference type="EMBL" id="CAH0374907.1"/>
    </source>
</evidence>
<feature type="zinc finger region" description="C3H1-type" evidence="13">
    <location>
        <begin position="520"/>
        <end position="547"/>
    </location>
</feature>
<dbReference type="Proteomes" id="UP000789595">
    <property type="component" value="Unassembled WGS sequence"/>
</dbReference>
<dbReference type="SUPFAM" id="SSF51395">
    <property type="entry name" value="FMN-linked oxidoreductases"/>
    <property type="match status" value="1"/>
</dbReference>
<evidence type="ECO:0000256" key="13">
    <source>
        <dbReference type="PROSITE-ProRule" id="PRU00723"/>
    </source>
</evidence>
<comment type="cofactor">
    <cofactor evidence="1 14">
        <name>FMN</name>
        <dbReference type="ChEBI" id="CHEBI:58210"/>
    </cofactor>
</comment>
<dbReference type="GO" id="GO:0017150">
    <property type="term" value="F:tRNA dihydrouridine synthase activity"/>
    <property type="evidence" value="ECO:0007669"/>
    <property type="project" value="UniProtKB-UniRule"/>
</dbReference>
<reference evidence="18" key="2">
    <citation type="submission" date="2021-11" db="EMBL/GenBank/DDBJ databases">
        <authorList>
            <consortium name="Genoscope - CEA"/>
            <person name="William W."/>
        </authorList>
    </citation>
    <scope>NUCLEOTIDE SEQUENCE</scope>
</reference>
<dbReference type="GO" id="GO:0008270">
    <property type="term" value="F:zinc ion binding"/>
    <property type="evidence" value="ECO:0007669"/>
    <property type="project" value="UniProtKB-KW"/>
</dbReference>
<proteinExistence type="inferred from homology"/>
<comment type="catalytic activity">
    <reaction evidence="12">
        <text>5,6-dihydrouridine(17) in tRNA + NADP(+) = uridine(17) in tRNA + NADPH + H(+)</text>
        <dbReference type="Rhea" id="RHEA:53368"/>
        <dbReference type="Rhea" id="RHEA-COMP:13541"/>
        <dbReference type="Rhea" id="RHEA-COMP:13542"/>
        <dbReference type="ChEBI" id="CHEBI:15378"/>
        <dbReference type="ChEBI" id="CHEBI:57783"/>
        <dbReference type="ChEBI" id="CHEBI:58349"/>
        <dbReference type="ChEBI" id="CHEBI:65315"/>
        <dbReference type="ChEBI" id="CHEBI:74443"/>
        <dbReference type="EC" id="1.3.1.88"/>
    </reaction>
    <physiologicalReaction direction="right-to-left" evidence="12">
        <dbReference type="Rhea" id="RHEA:53370"/>
    </physiologicalReaction>
</comment>
<comment type="similarity">
    <text evidence="8">Belongs to the Dus family. Dus1 subfamily.</text>
</comment>
<evidence type="ECO:0000256" key="6">
    <source>
        <dbReference type="ARBA" id="ARBA00023002"/>
    </source>
</evidence>
<evidence type="ECO:0000256" key="1">
    <source>
        <dbReference type="ARBA" id="ARBA00001917"/>
    </source>
</evidence>
<feature type="domain" description="C3H1-type" evidence="16">
    <location>
        <begin position="520"/>
        <end position="547"/>
    </location>
</feature>
<dbReference type="AlphaFoldDB" id="A0A7S3ZS17"/>
<dbReference type="EMBL" id="CAKKNE010000004">
    <property type="protein sequence ID" value="CAH0374907.1"/>
    <property type="molecule type" value="Genomic_DNA"/>
</dbReference>
<evidence type="ECO:0000256" key="2">
    <source>
        <dbReference type="ARBA" id="ARBA00022630"/>
    </source>
</evidence>
<dbReference type="PANTHER" id="PTHR11082:SF5">
    <property type="entry name" value="TRNA-DIHYDROURIDINE(16_17) SYNTHASE [NAD(P)(+)]-LIKE"/>
    <property type="match status" value="1"/>
</dbReference>
<evidence type="ECO:0000256" key="12">
    <source>
        <dbReference type="ARBA" id="ARBA00049467"/>
    </source>
</evidence>
<dbReference type="Gene3D" id="3.20.20.70">
    <property type="entry name" value="Aldolase class I"/>
    <property type="match status" value="1"/>
</dbReference>
<feature type="compositionally biased region" description="Basic and acidic residues" evidence="15">
    <location>
        <begin position="7"/>
        <end position="29"/>
    </location>
</feature>
<keyword evidence="13 14" id="KW-0862">Zinc</keyword>
<evidence type="ECO:0000256" key="9">
    <source>
        <dbReference type="ARBA" id="ARBA00047287"/>
    </source>
</evidence>
<reference evidence="17" key="1">
    <citation type="submission" date="2021-01" db="EMBL/GenBank/DDBJ databases">
        <authorList>
            <person name="Corre E."/>
            <person name="Pelletier E."/>
            <person name="Niang G."/>
            <person name="Scheremetjew M."/>
            <person name="Finn R."/>
            <person name="Kale V."/>
            <person name="Holt S."/>
            <person name="Cochrane G."/>
            <person name="Meng A."/>
            <person name="Brown T."/>
            <person name="Cohen L."/>
        </authorList>
    </citation>
    <scope>NUCLEOTIDE SEQUENCE</scope>
    <source>
        <strain evidence="17">CCMP1756</strain>
    </source>
</reference>
<feature type="region of interest" description="Disordered" evidence="15">
    <location>
        <begin position="1"/>
        <end position="45"/>
    </location>
</feature>
<dbReference type="InterPro" id="IPR018517">
    <property type="entry name" value="tRNA_hU_synthase_CS"/>
</dbReference>
<keyword evidence="19" id="KW-1185">Reference proteome</keyword>
<evidence type="ECO:0000256" key="8">
    <source>
        <dbReference type="ARBA" id="ARBA00038313"/>
    </source>
</evidence>
<comment type="catalytic activity">
    <reaction evidence="11">
        <text>5,6-dihydrouridine(16) in tRNA + NAD(+) = uridine(16) in tRNA + NADH + H(+)</text>
        <dbReference type="Rhea" id="RHEA:53380"/>
        <dbReference type="Rhea" id="RHEA-COMP:13543"/>
        <dbReference type="Rhea" id="RHEA-COMP:13544"/>
        <dbReference type="ChEBI" id="CHEBI:15378"/>
        <dbReference type="ChEBI" id="CHEBI:57540"/>
        <dbReference type="ChEBI" id="CHEBI:57945"/>
        <dbReference type="ChEBI" id="CHEBI:65315"/>
        <dbReference type="ChEBI" id="CHEBI:74443"/>
        <dbReference type="EC" id="1.3.1.88"/>
    </reaction>
    <physiologicalReaction direction="right-to-left" evidence="11">
        <dbReference type="Rhea" id="RHEA:53382"/>
    </physiologicalReaction>
</comment>
<evidence type="ECO:0000256" key="11">
    <source>
        <dbReference type="ARBA" id="ARBA00048934"/>
    </source>
</evidence>
<evidence type="ECO:0000256" key="7">
    <source>
        <dbReference type="ARBA" id="ARBA00023027"/>
    </source>
</evidence>
<name>A0A7S3ZS17_9STRA</name>
<accession>A0A7S3ZS17</accession>
<evidence type="ECO:0000256" key="4">
    <source>
        <dbReference type="ARBA" id="ARBA00022694"/>
    </source>
</evidence>
<comment type="catalytic activity">
    <reaction evidence="9">
        <text>5,6-dihydrouridine(17) in tRNA + NAD(+) = uridine(17) in tRNA + NADH + H(+)</text>
        <dbReference type="Rhea" id="RHEA:53372"/>
        <dbReference type="Rhea" id="RHEA-COMP:13541"/>
        <dbReference type="Rhea" id="RHEA-COMP:13542"/>
        <dbReference type="ChEBI" id="CHEBI:15378"/>
        <dbReference type="ChEBI" id="CHEBI:57540"/>
        <dbReference type="ChEBI" id="CHEBI:57945"/>
        <dbReference type="ChEBI" id="CHEBI:65315"/>
        <dbReference type="ChEBI" id="CHEBI:74443"/>
        <dbReference type="EC" id="1.3.1.88"/>
    </reaction>
    <physiologicalReaction direction="right-to-left" evidence="9">
        <dbReference type="Rhea" id="RHEA:53374"/>
    </physiologicalReaction>
</comment>
<evidence type="ECO:0000259" key="16">
    <source>
        <dbReference type="PROSITE" id="PS50103"/>
    </source>
</evidence>
<evidence type="ECO:0000313" key="19">
    <source>
        <dbReference type="Proteomes" id="UP000789595"/>
    </source>
</evidence>
<sequence length="556" mass="61773">MSSFDAAARRLHPDAYAREEPTAPVEKKVEKKKKQKKRKAAEPLPAVGDVIAARGLRKGDDAEARGTVTKIKRAKRDDKKSKRGDRVYRIELEGGGSRKTRLTHLDWRLVRKDTKSFLETMRSGAKIVAPMVGGSELAFRLLCRRHGANVAYTPMLEASKFLDDAEFKTQFFQTHVDDKPLVAHFCGNDPKIVGAACKEAARLGADAVDLNLGCPQRVAYAGHYGSYLMKQEDRELVKAIVRAMRRDTPKEVVVCVKIRLMDTQPDTLQLVEDLRDSGAQVVALHGRRRATWHRDGPGARDGPANLDAIRQVKEAVGDSVVIVSNGNVRNCGEAEEALELTKAGGVMSAEGLLNDPALFEDAVCTDVNEERLRKIALALEYLDLVDAHGNPAGYRSIAFHCRRIAKDALDAYDALDELLDGPDVAAARKVLERCRQYCTGEKNYEEDAAKKASAKKRAADRLRTREARKRFEGRMIRKAKREGKALDFYVKQGLDKPSPDDLRKLRSIKDEKARLAAWNAKHRQHCIAFHLSSCKRGDSCAFLHDAVVESADLVSG</sequence>
<dbReference type="OrthoDB" id="272303at2759"/>
<keyword evidence="6 14" id="KW-0560">Oxidoreductase</keyword>
<comment type="catalytic activity">
    <reaction evidence="10">
        <text>5,6-dihydrouridine(16) in tRNA + NADP(+) = uridine(16) in tRNA + NADPH + H(+)</text>
        <dbReference type="Rhea" id="RHEA:53376"/>
        <dbReference type="Rhea" id="RHEA-COMP:13543"/>
        <dbReference type="Rhea" id="RHEA-COMP:13544"/>
        <dbReference type="ChEBI" id="CHEBI:15378"/>
        <dbReference type="ChEBI" id="CHEBI:57783"/>
        <dbReference type="ChEBI" id="CHEBI:58349"/>
        <dbReference type="ChEBI" id="CHEBI:65315"/>
        <dbReference type="ChEBI" id="CHEBI:74443"/>
        <dbReference type="EC" id="1.3.1.88"/>
    </reaction>
    <physiologicalReaction direction="right-to-left" evidence="10">
        <dbReference type="Rhea" id="RHEA:53378"/>
    </physiologicalReaction>
</comment>
<dbReference type="PANTHER" id="PTHR11082">
    <property type="entry name" value="TRNA-DIHYDROURIDINE SYNTHASE"/>
    <property type="match status" value="1"/>
</dbReference>
<organism evidence="17">
    <name type="scientific">Pelagomonas calceolata</name>
    <dbReference type="NCBI Taxonomy" id="35677"/>
    <lineage>
        <taxon>Eukaryota</taxon>
        <taxon>Sar</taxon>
        <taxon>Stramenopiles</taxon>
        <taxon>Ochrophyta</taxon>
        <taxon>Pelagophyceae</taxon>
        <taxon>Pelagomonadales</taxon>
        <taxon>Pelagomonadaceae</taxon>
        <taxon>Pelagomonas</taxon>
    </lineage>
</organism>
<comment type="similarity">
    <text evidence="14">Belongs to the dus family. Dus3 subfamily.</text>
</comment>
<protein>
    <recommendedName>
        <fullName evidence="14">tRNA-dihydrouridine(47) synthase [NAD(P)(+)]</fullName>
        <ecNumber evidence="14">1.3.1.-</ecNumber>
    </recommendedName>
    <alternativeName>
        <fullName evidence="14">tRNA-dihydrouridine synthase 3</fullName>
    </alternativeName>
</protein>
<evidence type="ECO:0000313" key="17">
    <source>
        <dbReference type="EMBL" id="CAE0692126.1"/>
    </source>
</evidence>
<keyword evidence="5" id="KW-0521">NADP</keyword>
<keyword evidence="2 14" id="KW-0285">Flavoprotein</keyword>
<evidence type="ECO:0000256" key="10">
    <source>
        <dbReference type="ARBA" id="ARBA00047652"/>
    </source>
</evidence>
<dbReference type="CDD" id="cd02801">
    <property type="entry name" value="DUS_like_FMN"/>
    <property type="match status" value="1"/>
</dbReference>
<dbReference type="PROSITE" id="PS01136">
    <property type="entry name" value="UPF0034"/>
    <property type="match status" value="1"/>
</dbReference>
<keyword evidence="13 14" id="KW-0863">Zinc-finger</keyword>
<dbReference type="PROSITE" id="PS50103">
    <property type="entry name" value="ZF_C3H1"/>
    <property type="match status" value="1"/>
</dbReference>
<evidence type="ECO:0000256" key="5">
    <source>
        <dbReference type="ARBA" id="ARBA00022857"/>
    </source>
</evidence>
<evidence type="ECO:0000256" key="14">
    <source>
        <dbReference type="RuleBase" id="RU291113"/>
    </source>
</evidence>
<dbReference type="EMBL" id="HBIW01008894">
    <property type="protein sequence ID" value="CAE0692126.1"/>
    <property type="molecule type" value="Transcribed_RNA"/>
</dbReference>
<keyword evidence="7" id="KW-0520">NAD</keyword>